<evidence type="ECO:0000313" key="2">
    <source>
        <dbReference type="EMBL" id="POR33711.1"/>
    </source>
</evidence>
<dbReference type="InterPro" id="IPR036553">
    <property type="entry name" value="RPTC_insert"/>
</dbReference>
<dbReference type="Gene3D" id="3.30.360.20">
    <property type="entry name" value="RNA 3'-terminal phosphate cyclase, insert domain"/>
    <property type="match status" value="1"/>
</dbReference>
<evidence type="ECO:0000259" key="1">
    <source>
        <dbReference type="Pfam" id="PF01137"/>
    </source>
</evidence>
<dbReference type="PANTHER" id="PTHR11096">
    <property type="entry name" value="RNA 3' TERMINAL PHOSPHATE CYCLASE"/>
    <property type="match status" value="1"/>
</dbReference>
<evidence type="ECO:0000313" key="3">
    <source>
        <dbReference type="Proteomes" id="UP000237481"/>
    </source>
</evidence>
<dbReference type="OrthoDB" id="25029at2759"/>
<gene>
    <name evidence="2" type="ORF">TPAR_06099</name>
</gene>
<dbReference type="AlphaFoldDB" id="A0A2S4KU67"/>
<keyword evidence="3" id="KW-1185">Reference proteome</keyword>
<dbReference type="GO" id="GO:0006396">
    <property type="term" value="P:RNA processing"/>
    <property type="evidence" value="ECO:0007669"/>
    <property type="project" value="InterPro"/>
</dbReference>
<dbReference type="GO" id="GO:0005634">
    <property type="term" value="C:nucleus"/>
    <property type="evidence" value="ECO:0007669"/>
    <property type="project" value="TreeGrafter"/>
</dbReference>
<dbReference type="SUPFAM" id="SSF55205">
    <property type="entry name" value="EPT/RTPC-like"/>
    <property type="match status" value="1"/>
</dbReference>
<sequence length="410" mass="44767">MGSRVKAIELDGRTGEGGGQLVRVAVGLAALTSQPVTITNVRGNRQGGRRGGLKSQHVTSITWLAHVTDAHVEGLHVGSKTLTFIPRRRPTELAQRRFSISADSGAASSLLVLQAILPFVLFASNDAGEPVELEISGGTNAAWSLSFEYFDQVLMPTLEERFGISVERELRKRGWSLGPQSRGSLWLRFHPVPKTQQLQHSLPPKYTFPDSYNVKSIDVSIIVPRASHEKLQGELVKGLGVLFPDADVHLKLSEDSGDDARWSILLVAHSSAGIRWARDVLCSMSKRTKSRGTFIAQVSNALCKELYEEVSLGGTVDEHLQDQVISFQALAEGLSSFPRGDHPTEVGALADGVDGLDISNGRMRREKTHEPFGHGSSHTQTARWVASELLPRVEFYNKGDFVKGIGYSLS</sequence>
<protein>
    <submittedName>
        <fullName evidence="2">RNA 3'-terminal phosphate cyclase</fullName>
    </submittedName>
</protein>
<dbReference type="Gene3D" id="3.65.10.20">
    <property type="entry name" value="RNA 3'-terminal phosphate cyclase domain"/>
    <property type="match status" value="1"/>
</dbReference>
<dbReference type="Proteomes" id="UP000237481">
    <property type="component" value="Unassembled WGS sequence"/>
</dbReference>
<dbReference type="InterPro" id="IPR000228">
    <property type="entry name" value="RNA3'_term_phos_cyc"/>
</dbReference>
<comment type="caution">
    <text evidence="2">The sequence shown here is derived from an EMBL/GenBank/DDBJ whole genome shotgun (WGS) entry which is preliminary data.</text>
</comment>
<dbReference type="EMBL" id="PKSG01000658">
    <property type="protein sequence ID" value="POR33711.1"/>
    <property type="molecule type" value="Genomic_DNA"/>
</dbReference>
<dbReference type="PANTHER" id="PTHR11096:SF0">
    <property type="entry name" value="RNA 3'-TERMINAL PHOSPHATE CYCLASE"/>
    <property type="match status" value="1"/>
</dbReference>
<proteinExistence type="predicted"/>
<reference evidence="2 3" key="1">
    <citation type="submission" date="2018-01" db="EMBL/GenBank/DDBJ databases">
        <title>Harnessing the power of phylogenomics to disentangle the directionality and signatures of interkingdom host jumping in the parasitic fungal genus Tolypocladium.</title>
        <authorList>
            <person name="Quandt C.A."/>
            <person name="Patterson W."/>
            <person name="Spatafora J.W."/>
        </authorList>
    </citation>
    <scope>NUCLEOTIDE SEQUENCE [LARGE SCALE GENOMIC DNA]</scope>
    <source>
        <strain evidence="2 3">NRBC 100945</strain>
    </source>
</reference>
<feature type="domain" description="RNA 3'-terminal phosphate cyclase" evidence="1">
    <location>
        <begin position="15"/>
        <end position="345"/>
    </location>
</feature>
<dbReference type="STRING" id="94208.A0A2S4KU67"/>
<organism evidence="2 3">
    <name type="scientific">Tolypocladium paradoxum</name>
    <dbReference type="NCBI Taxonomy" id="94208"/>
    <lineage>
        <taxon>Eukaryota</taxon>
        <taxon>Fungi</taxon>
        <taxon>Dikarya</taxon>
        <taxon>Ascomycota</taxon>
        <taxon>Pezizomycotina</taxon>
        <taxon>Sordariomycetes</taxon>
        <taxon>Hypocreomycetidae</taxon>
        <taxon>Hypocreales</taxon>
        <taxon>Ophiocordycipitaceae</taxon>
        <taxon>Tolypocladium</taxon>
    </lineage>
</organism>
<dbReference type="InterPro" id="IPR023797">
    <property type="entry name" value="RNA3'_phos_cyclase_dom"/>
</dbReference>
<name>A0A2S4KU67_9HYPO</name>
<dbReference type="InterPro" id="IPR013792">
    <property type="entry name" value="RNA3'P_cycl/enolpyr_Trfase_a/b"/>
</dbReference>
<dbReference type="GO" id="GO:0003963">
    <property type="term" value="F:RNA-3'-phosphate cyclase activity"/>
    <property type="evidence" value="ECO:0007669"/>
    <property type="project" value="TreeGrafter"/>
</dbReference>
<dbReference type="Pfam" id="PF01137">
    <property type="entry name" value="RTC"/>
    <property type="match status" value="1"/>
</dbReference>
<accession>A0A2S4KU67</accession>
<dbReference type="InterPro" id="IPR037136">
    <property type="entry name" value="RNA3'_phos_cyclase_dom_sf"/>
</dbReference>